<dbReference type="InterPro" id="IPR016193">
    <property type="entry name" value="Cytidine_deaminase-like"/>
</dbReference>
<keyword evidence="4" id="KW-1185">Reference proteome</keyword>
<dbReference type="PROSITE" id="PS51747">
    <property type="entry name" value="CYT_DCMP_DEAMINASES_2"/>
    <property type="match status" value="1"/>
</dbReference>
<dbReference type="SUPFAM" id="SSF53927">
    <property type="entry name" value="Cytidine deaminase-like"/>
    <property type="match status" value="1"/>
</dbReference>
<sequence length="222" mass="24475">MSSTKDHLYYLRQALELARESPPRPTNFRVGAVIISNPLSEGASPTILATGYTLELPGNTHAEQCAIAKLAIEHGISETQLHTILPQEMNATLYSTLEPCGRRLSGNLSCVHRIIATRNKTPGISRPKDTGSEGGIRKVIFGAKEPSTFVGESESCRMMDEAGIEWEYVEGLQDKILQVAKEGHPAVHTSGTNVDDMDDAERRRQEQIPRNSKKRMMEVPPP</sequence>
<name>A0A8H7E0W0_9EURO</name>
<reference evidence="3" key="1">
    <citation type="submission" date="2020-02" db="EMBL/GenBank/DDBJ databases">
        <authorList>
            <person name="Palmer J.M."/>
        </authorList>
    </citation>
    <scope>NUCLEOTIDE SEQUENCE</scope>
    <source>
        <strain evidence="3">EPUS1.4</strain>
        <tissue evidence="3">Thallus</tissue>
    </source>
</reference>
<accession>A0A8H7E0W0</accession>
<protein>
    <recommendedName>
        <fullName evidence="2">CMP/dCMP-type deaminase domain-containing protein</fullName>
    </recommendedName>
</protein>
<feature type="domain" description="CMP/dCMP-type deaminase" evidence="2">
    <location>
        <begin position="5"/>
        <end position="147"/>
    </location>
</feature>
<comment type="caution">
    <text evidence="3">The sequence shown here is derived from an EMBL/GenBank/DDBJ whole genome shotgun (WGS) entry which is preliminary data.</text>
</comment>
<proteinExistence type="predicted"/>
<dbReference type="OrthoDB" id="252265at2759"/>
<dbReference type="GO" id="GO:0003824">
    <property type="term" value="F:catalytic activity"/>
    <property type="evidence" value="ECO:0007669"/>
    <property type="project" value="InterPro"/>
</dbReference>
<evidence type="ECO:0000259" key="2">
    <source>
        <dbReference type="PROSITE" id="PS51747"/>
    </source>
</evidence>
<dbReference type="EMBL" id="JAACFV010000154">
    <property type="protein sequence ID" value="KAF7503968.1"/>
    <property type="molecule type" value="Genomic_DNA"/>
</dbReference>
<organism evidence="3 4">
    <name type="scientific">Endocarpon pusillum</name>
    <dbReference type="NCBI Taxonomy" id="364733"/>
    <lineage>
        <taxon>Eukaryota</taxon>
        <taxon>Fungi</taxon>
        <taxon>Dikarya</taxon>
        <taxon>Ascomycota</taxon>
        <taxon>Pezizomycotina</taxon>
        <taxon>Eurotiomycetes</taxon>
        <taxon>Chaetothyriomycetidae</taxon>
        <taxon>Verrucariales</taxon>
        <taxon>Verrucariaceae</taxon>
        <taxon>Endocarpon</taxon>
    </lineage>
</organism>
<dbReference type="Gene3D" id="3.40.140.10">
    <property type="entry name" value="Cytidine Deaminase, domain 2"/>
    <property type="match status" value="1"/>
</dbReference>
<dbReference type="Proteomes" id="UP000606974">
    <property type="component" value="Unassembled WGS sequence"/>
</dbReference>
<gene>
    <name evidence="3" type="ORF">GJ744_002942</name>
</gene>
<dbReference type="InterPro" id="IPR002125">
    <property type="entry name" value="CMP_dCMP_dom"/>
</dbReference>
<dbReference type="AlphaFoldDB" id="A0A8H7E0W0"/>
<dbReference type="Pfam" id="PF18785">
    <property type="entry name" value="Inv-AAD"/>
    <property type="match status" value="1"/>
</dbReference>
<evidence type="ECO:0000313" key="4">
    <source>
        <dbReference type="Proteomes" id="UP000606974"/>
    </source>
</evidence>
<evidence type="ECO:0000313" key="3">
    <source>
        <dbReference type="EMBL" id="KAF7503968.1"/>
    </source>
</evidence>
<feature type="region of interest" description="Disordered" evidence="1">
    <location>
        <begin position="182"/>
        <end position="222"/>
    </location>
</feature>
<evidence type="ECO:0000256" key="1">
    <source>
        <dbReference type="SAM" id="MobiDB-lite"/>
    </source>
</evidence>
<dbReference type="GO" id="GO:0006139">
    <property type="term" value="P:nucleobase-containing compound metabolic process"/>
    <property type="evidence" value="ECO:0007669"/>
    <property type="project" value="UniProtKB-ARBA"/>
</dbReference>